<keyword evidence="1" id="KW-0472">Membrane</keyword>
<proteinExistence type="predicted"/>
<evidence type="ECO:0000313" key="3">
    <source>
        <dbReference type="Proteomes" id="UP000319613"/>
    </source>
</evidence>
<comment type="caution">
    <text evidence="2">The sequence shown here is derived from an EMBL/GenBank/DDBJ whole genome shotgun (WGS) entry which is preliminary data.</text>
</comment>
<reference evidence="2 3" key="1">
    <citation type="submission" date="2017-07" db="EMBL/GenBank/DDBJ databases">
        <title>Mechanisms for carbon and nitrogen cycling indicate functional differentiation within the Candidate Phyla Radiation.</title>
        <authorList>
            <person name="Danczak R.E."/>
            <person name="Johnston M.D."/>
            <person name="Kenah C."/>
            <person name="Slattery M."/>
            <person name="Wrighton K.C."/>
            <person name="Wilkins M.J."/>
        </authorList>
    </citation>
    <scope>NUCLEOTIDE SEQUENCE [LARGE SCALE GENOMIC DNA]</scope>
    <source>
        <strain evidence="2">Gr01-1014_77</strain>
    </source>
</reference>
<organism evidence="2 3">
    <name type="scientific">Candidatus Doudnabacteria bacterium Gr01-1014_77</name>
    <dbReference type="NCBI Taxonomy" id="2017133"/>
    <lineage>
        <taxon>Bacteria</taxon>
        <taxon>Candidatus Doudnaibacteriota</taxon>
    </lineage>
</organism>
<keyword evidence="1" id="KW-1133">Transmembrane helix</keyword>
<protein>
    <submittedName>
        <fullName evidence="2">Uncharacterized protein</fullName>
    </submittedName>
</protein>
<dbReference type="AlphaFoldDB" id="A0A554JBK7"/>
<name>A0A554JBK7_9BACT</name>
<dbReference type="Proteomes" id="UP000319613">
    <property type="component" value="Unassembled WGS sequence"/>
</dbReference>
<evidence type="ECO:0000256" key="1">
    <source>
        <dbReference type="SAM" id="Phobius"/>
    </source>
</evidence>
<sequence>MEWLEKLRAKPKEEKIWLLWITTIIAAVVLIGTWILIGNYNNGADKNLDLFKTIETGIKNFKLDKSQLTLPSEQSK</sequence>
<feature type="transmembrane region" description="Helical" evidence="1">
    <location>
        <begin position="16"/>
        <end position="37"/>
    </location>
</feature>
<dbReference type="EMBL" id="VMFF01000033">
    <property type="protein sequence ID" value="TSC65688.1"/>
    <property type="molecule type" value="Genomic_DNA"/>
</dbReference>
<accession>A0A554JBK7</accession>
<evidence type="ECO:0000313" key="2">
    <source>
        <dbReference type="EMBL" id="TSC65688.1"/>
    </source>
</evidence>
<gene>
    <name evidence="2" type="ORF">G01um101477_378</name>
</gene>
<keyword evidence="1" id="KW-0812">Transmembrane</keyword>